<dbReference type="InterPro" id="IPR049343">
    <property type="entry name" value="Transposase_29"/>
</dbReference>
<reference evidence="1" key="1">
    <citation type="submission" date="2020-07" db="EMBL/GenBank/DDBJ databases">
        <title>Huge and variable diversity of episymbiotic CPR bacteria and DPANN archaea in groundwater ecosystems.</title>
        <authorList>
            <person name="He C.Y."/>
            <person name="Keren R."/>
            <person name="Whittaker M."/>
            <person name="Farag I.F."/>
            <person name="Doudna J."/>
            <person name="Cate J.H.D."/>
            <person name="Banfield J.F."/>
        </authorList>
    </citation>
    <scope>NUCLEOTIDE SEQUENCE</scope>
    <source>
        <strain evidence="1">NC_groundwater_1664_Pr3_B-0.1um_52_9</strain>
    </source>
</reference>
<accession>A0A9D6V122</accession>
<proteinExistence type="predicted"/>
<name>A0A9D6V122_9BACT</name>
<dbReference type="Proteomes" id="UP000807825">
    <property type="component" value="Unassembled WGS sequence"/>
</dbReference>
<evidence type="ECO:0000313" key="2">
    <source>
        <dbReference type="Proteomes" id="UP000807825"/>
    </source>
</evidence>
<protein>
    <submittedName>
        <fullName evidence="1">Transposase</fullName>
    </submittedName>
</protein>
<dbReference type="AlphaFoldDB" id="A0A9D6V122"/>
<dbReference type="EMBL" id="JACRDE010000037">
    <property type="protein sequence ID" value="MBI5248081.1"/>
    <property type="molecule type" value="Genomic_DNA"/>
</dbReference>
<dbReference type="Pfam" id="PF21804">
    <property type="entry name" value="Transposase_29"/>
    <property type="match status" value="1"/>
</dbReference>
<gene>
    <name evidence="1" type="ORF">HY912_01180</name>
</gene>
<sequence>MKVRRKTLGFDRGGFSTKCFRFLHRRKMYFVSYLKNRKKERELDPAGFVSRRFQTEDGDEVEFKIFEKERVYKNYGRIRTIVFLGADGEQIPIMTSNPYLRAATVVYFLKRRWREENCFKYMIEHFGIDLLCTYKTERAPAKIIKRPNQERQEVIRLIQKKKAELVKITAELGQKIASVKRDQTVEEFFEAQKQLEFQMKNIHS</sequence>
<organism evidence="1 2">
    <name type="scientific">Desulfomonile tiedjei</name>
    <dbReference type="NCBI Taxonomy" id="2358"/>
    <lineage>
        <taxon>Bacteria</taxon>
        <taxon>Pseudomonadati</taxon>
        <taxon>Thermodesulfobacteriota</taxon>
        <taxon>Desulfomonilia</taxon>
        <taxon>Desulfomonilales</taxon>
        <taxon>Desulfomonilaceae</taxon>
        <taxon>Desulfomonile</taxon>
    </lineage>
</organism>
<comment type="caution">
    <text evidence="1">The sequence shown here is derived from an EMBL/GenBank/DDBJ whole genome shotgun (WGS) entry which is preliminary data.</text>
</comment>
<evidence type="ECO:0000313" key="1">
    <source>
        <dbReference type="EMBL" id="MBI5248081.1"/>
    </source>
</evidence>